<reference evidence="1" key="1">
    <citation type="submission" date="2021-10" db="EMBL/GenBank/DDBJ databases">
        <title>Collection of gut derived symbiotic bacterial strains cultured from healthy donors.</title>
        <authorList>
            <person name="Lin H."/>
            <person name="Littmann E."/>
            <person name="Kohout C."/>
            <person name="Pamer E.G."/>
        </authorList>
    </citation>
    <scope>NUCLEOTIDE SEQUENCE</scope>
    <source>
        <strain evidence="1">DFI.9.42</strain>
    </source>
</reference>
<accession>A0AAW4UA27</accession>
<dbReference type="Proteomes" id="UP001197684">
    <property type="component" value="Unassembled WGS sequence"/>
</dbReference>
<proteinExistence type="predicted"/>
<evidence type="ECO:0008006" key="3">
    <source>
        <dbReference type="Google" id="ProtNLM"/>
    </source>
</evidence>
<name>A0AAW4UA27_9FIRM</name>
<gene>
    <name evidence="1" type="ORF">LIZ56_01780</name>
</gene>
<dbReference type="EMBL" id="JAJCJK010000002">
    <property type="protein sequence ID" value="MCB6937144.1"/>
    <property type="molecule type" value="Genomic_DNA"/>
</dbReference>
<organism evidence="1 2">
    <name type="scientific">Agathobacter rectalis</name>
    <dbReference type="NCBI Taxonomy" id="39491"/>
    <lineage>
        <taxon>Bacteria</taxon>
        <taxon>Bacillati</taxon>
        <taxon>Bacillota</taxon>
        <taxon>Clostridia</taxon>
        <taxon>Lachnospirales</taxon>
        <taxon>Lachnospiraceae</taxon>
        <taxon>Agathobacter</taxon>
    </lineage>
</organism>
<evidence type="ECO:0000313" key="1">
    <source>
        <dbReference type="EMBL" id="MCB6937144.1"/>
    </source>
</evidence>
<comment type="caution">
    <text evidence="1">The sequence shown here is derived from an EMBL/GenBank/DDBJ whole genome shotgun (WGS) entry which is preliminary data.</text>
</comment>
<evidence type="ECO:0000313" key="2">
    <source>
        <dbReference type="Proteomes" id="UP001197684"/>
    </source>
</evidence>
<protein>
    <recommendedName>
        <fullName evidence="3">Transposase IS30-like HTH domain-containing protein</fullName>
    </recommendedName>
</protein>
<sequence length="123" mass="13886">MSKYIPGNQKHLTLNDRIYIENELSKGATFKDIGHSFVKILQLSQKRLNHDAFLTGTTKELSTMPKTFVYTAITVKKQMPVEKSCSAVLNVHPVQPATKPVRISKRNGAADLIRRLMYVMAVQ</sequence>
<dbReference type="AlphaFoldDB" id="A0AAW4UA27"/>